<dbReference type="Pfam" id="PF00431">
    <property type="entry name" value="CUB"/>
    <property type="match status" value="1"/>
</dbReference>
<dbReference type="InterPro" id="IPR016187">
    <property type="entry name" value="CTDL_fold"/>
</dbReference>
<feature type="domain" description="CUB" evidence="5">
    <location>
        <begin position="751"/>
        <end position="868"/>
    </location>
</feature>
<evidence type="ECO:0000313" key="8">
    <source>
        <dbReference type="Proteomes" id="UP000245119"/>
    </source>
</evidence>
<dbReference type="InterPro" id="IPR001304">
    <property type="entry name" value="C-type_lectin-like"/>
</dbReference>
<dbReference type="InterPro" id="IPR036375">
    <property type="entry name" value="Hemopexin-like_dom_sf"/>
</dbReference>
<dbReference type="PROSITE" id="PS51642">
    <property type="entry name" value="HEMOPEXIN_2"/>
    <property type="match status" value="3"/>
</dbReference>
<dbReference type="AlphaFoldDB" id="A0A2T7P6X7"/>
<comment type="caution">
    <text evidence="2">Lacks conserved residue(s) required for the propagation of feature annotation.</text>
</comment>
<dbReference type="InterPro" id="IPR017946">
    <property type="entry name" value="PLC-like_Pdiesterase_TIM-brl"/>
</dbReference>
<feature type="domain" description="CUB" evidence="5">
    <location>
        <begin position="876"/>
        <end position="992"/>
    </location>
</feature>
<organism evidence="7 8">
    <name type="scientific">Pomacea canaliculata</name>
    <name type="common">Golden apple snail</name>
    <dbReference type="NCBI Taxonomy" id="400727"/>
    <lineage>
        <taxon>Eukaryota</taxon>
        <taxon>Metazoa</taxon>
        <taxon>Spiralia</taxon>
        <taxon>Lophotrochozoa</taxon>
        <taxon>Mollusca</taxon>
        <taxon>Gastropoda</taxon>
        <taxon>Caenogastropoda</taxon>
        <taxon>Architaenioglossa</taxon>
        <taxon>Ampullarioidea</taxon>
        <taxon>Ampullariidae</taxon>
        <taxon>Pomacea</taxon>
    </lineage>
</organism>
<dbReference type="InterPro" id="IPR016186">
    <property type="entry name" value="C-type_lectin-like/link_sf"/>
</dbReference>
<dbReference type="Gene3D" id="3.20.20.190">
    <property type="entry name" value="Phosphatidylinositol (PI) phosphodiesterase"/>
    <property type="match status" value="1"/>
</dbReference>
<dbReference type="Proteomes" id="UP000245119">
    <property type="component" value="Linkage Group LG6"/>
</dbReference>
<feature type="domain" description="C-type lectin" evidence="6">
    <location>
        <begin position="1051"/>
        <end position="1157"/>
    </location>
</feature>
<evidence type="ECO:0000259" key="6">
    <source>
        <dbReference type="PROSITE" id="PS50041"/>
    </source>
</evidence>
<dbReference type="PANTHER" id="PTHR13593">
    <property type="match status" value="1"/>
</dbReference>
<dbReference type="SUPFAM" id="SSF50923">
    <property type="entry name" value="Hemopexin-like domain"/>
    <property type="match status" value="3"/>
</dbReference>
<evidence type="ECO:0000256" key="4">
    <source>
        <dbReference type="SAM" id="SignalP"/>
    </source>
</evidence>
<evidence type="ECO:0000259" key="5">
    <source>
        <dbReference type="PROSITE" id="PS01180"/>
    </source>
</evidence>
<evidence type="ECO:0000256" key="2">
    <source>
        <dbReference type="PROSITE-ProRule" id="PRU00059"/>
    </source>
</evidence>
<keyword evidence="8" id="KW-1185">Reference proteome</keyword>
<dbReference type="SUPFAM" id="SSF51695">
    <property type="entry name" value="PLC-like phosphodiesterases"/>
    <property type="match status" value="1"/>
</dbReference>
<dbReference type="CDD" id="cd00041">
    <property type="entry name" value="CUB"/>
    <property type="match status" value="1"/>
</dbReference>
<evidence type="ECO:0000313" key="7">
    <source>
        <dbReference type="EMBL" id="PVD29178.1"/>
    </source>
</evidence>
<dbReference type="PROSITE" id="PS50041">
    <property type="entry name" value="C_TYPE_LECTIN_2"/>
    <property type="match status" value="1"/>
</dbReference>
<feature type="chain" id="PRO_5015524592" description="C-type lectin domain-containing protein" evidence="4">
    <location>
        <begin position="25"/>
        <end position="1250"/>
    </location>
</feature>
<keyword evidence="4" id="KW-0732">Signal</keyword>
<dbReference type="OrthoDB" id="10035376at2759"/>
<dbReference type="InterPro" id="IPR018487">
    <property type="entry name" value="Hemopexin-like_repeat"/>
</dbReference>
<dbReference type="PANTHER" id="PTHR13593:SF140">
    <property type="entry name" value="PLC-LIKE PHOSPHODIESTERASE"/>
    <property type="match status" value="1"/>
</dbReference>
<proteinExistence type="predicted"/>
<dbReference type="GO" id="GO:0008081">
    <property type="term" value="F:phosphoric diester hydrolase activity"/>
    <property type="evidence" value="ECO:0007669"/>
    <property type="project" value="InterPro"/>
</dbReference>
<evidence type="ECO:0008006" key="9">
    <source>
        <dbReference type="Google" id="ProtNLM"/>
    </source>
</evidence>
<feature type="repeat" description="Hemopexin" evidence="3">
    <location>
        <begin position="77"/>
        <end position="122"/>
    </location>
</feature>
<dbReference type="SMART" id="SM00042">
    <property type="entry name" value="CUB"/>
    <property type="match status" value="1"/>
</dbReference>
<dbReference type="Pfam" id="PF26146">
    <property type="entry name" value="PI-PLC_X"/>
    <property type="match status" value="1"/>
</dbReference>
<dbReference type="Gene3D" id="3.10.100.10">
    <property type="entry name" value="Mannose-Binding Protein A, subunit A"/>
    <property type="match status" value="1"/>
</dbReference>
<dbReference type="InterPro" id="IPR035914">
    <property type="entry name" value="Sperma_CUB_dom_sf"/>
</dbReference>
<dbReference type="InterPro" id="IPR000859">
    <property type="entry name" value="CUB_dom"/>
</dbReference>
<gene>
    <name evidence="7" type="ORF">C0Q70_11775</name>
</gene>
<dbReference type="GO" id="GO:0006629">
    <property type="term" value="P:lipid metabolic process"/>
    <property type="evidence" value="ECO:0007669"/>
    <property type="project" value="InterPro"/>
</dbReference>
<dbReference type="CDD" id="cd00037">
    <property type="entry name" value="CLECT"/>
    <property type="match status" value="1"/>
</dbReference>
<feature type="repeat" description="Hemopexin" evidence="3">
    <location>
        <begin position="491"/>
        <end position="538"/>
    </location>
</feature>
<protein>
    <recommendedName>
        <fullName evidence="9">C-type lectin domain-containing protein</fullName>
    </recommendedName>
</protein>
<dbReference type="SMART" id="SM00034">
    <property type="entry name" value="CLECT"/>
    <property type="match status" value="1"/>
</dbReference>
<keyword evidence="1" id="KW-1015">Disulfide bond</keyword>
<evidence type="ECO:0000256" key="3">
    <source>
        <dbReference type="PROSITE-ProRule" id="PRU01011"/>
    </source>
</evidence>
<feature type="signal peptide" evidence="4">
    <location>
        <begin position="1"/>
        <end position="24"/>
    </location>
</feature>
<sequence>MNLFQFVAVLLVGILTFSAKKSSAASIASCRRIDAAVSWHSTKHTYFFSGSDTILYNDHHHAEEDEVPVTSLAPDFPTNIDAAVAWFENDRSFYFKGCHGYMFNETKRTGELVPLQQFGLPCDVDAAEHLNSSVIRVFKGCTYWHLMRGMATAVEAGNMRGLGLPCNVDAAITWDDDNMYIIKEDIVWTPSTTSRPAGARLLDEWNLCSWNICHGNVSNVSLSGQVAEARDVALTCNGDPRLCHLNFDQVTLAGSHNAGSGFDGGFGPLVDCWARNQNLSVLEQLRLGVRYLDVDTSWQPCGLLGTSHNILSGGPVCKMLKEVKQFLQENRQEVVAINFNHEMQDMDRVMPALLRQRVAQFPEYATAKWIHSEDLLKSTWRSDTAVTATDCQAVLRAVDVQCQQKAREPLLEVSVFGSSLICVSSIAKACHPLLHQVARACAHHRHAQNKAPNVLLVDYPEMAASDSQSVVSAAFHQNLRNLAQLSSHVCHVSVDAVTWDGDTNDTYFFSGDRVLTYSWQTGLQKSAGRTSSDLRLPANVDAAFLSTSGLVCVTSGCDVTCRHKLTSGSVNVTNLKDMGLPCHVNAAFTKGNNTFFFKECQYWRSSRNVSDIGPRPVTDFGPLPCNLTAAFVDRNEIHAGTYVSQATVVNQQKVALSRDHENRDVISNSVEPHIYSSTNKSSDVLPEKISRRTAEYPDTDVMEGTESELASYGSTGRTLGEWGYTGSEVTNIKSYIEQTGPANFRIDIQACQGSLKTETISASEGMVEVVVAENNTGALLCLWKIAVPEGKFMTVVFDRYHSGDQLLCKLFFVLSIFGHDQNSIASLCGVSGLLPPVAYSLTNELLFLFSNYWQKMLIAPFEIKFRFNTTVENWRRHLIVVNTTSKSGYVASPGYDGTMEYPNYFNGSAIITPPTGHTVMISFPRIDISYSEGCLFDYLRLTQVDTDIETEVWKKCGDVNITPRVFNSSLRLVFVSDSMSVKTGFKMLFSFHSYVETPEEVDAGVFNCSVRYFHTFKDHVHCNMERECEGGEDEASCPYTNPSCGEGLIDGENKCYRFENKTKNITWKNAFSICHSYGQQLVTLKTPQEWRDFQRILDYGKRSTYLYIGLYGAHVSDLELMYTNVLQWIDGTMAYYIQVEQPLSYIESPVCFVIQYGYTVTLSFVKCHDHYSVKLLCESSKNSKTGGLLRFTTQVLVGNAFNVTPAIESLDVRGCPVESFSQSVLKDLKSLLVMYSDNYKLCCRDVCRNS</sequence>
<dbReference type="PROSITE" id="PS01180">
    <property type="entry name" value="CUB"/>
    <property type="match status" value="2"/>
</dbReference>
<comment type="caution">
    <text evidence="7">The sequence shown here is derived from an EMBL/GenBank/DDBJ whole genome shotgun (WGS) entry which is preliminary data.</text>
</comment>
<reference evidence="7 8" key="1">
    <citation type="submission" date="2018-04" db="EMBL/GenBank/DDBJ databases">
        <title>The genome of golden apple snail Pomacea canaliculata provides insight into stress tolerance and invasive adaptation.</title>
        <authorList>
            <person name="Liu C."/>
            <person name="Liu B."/>
            <person name="Ren Y."/>
            <person name="Zhang Y."/>
            <person name="Wang H."/>
            <person name="Li S."/>
            <person name="Jiang F."/>
            <person name="Yin L."/>
            <person name="Zhang G."/>
            <person name="Qian W."/>
            <person name="Fan W."/>
        </authorList>
    </citation>
    <scope>NUCLEOTIDE SEQUENCE [LARGE SCALE GENOMIC DNA]</scope>
    <source>
        <strain evidence="7">SZHN2017</strain>
        <tissue evidence="7">Muscle</tissue>
    </source>
</reference>
<dbReference type="CDD" id="cd08557">
    <property type="entry name" value="PI-PLCc_bacteria_like"/>
    <property type="match status" value="1"/>
</dbReference>
<dbReference type="Pfam" id="PF00045">
    <property type="entry name" value="Hemopexin"/>
    <property type="match status" value="1"/>
</dbReference>
<dbReference type="SUPFAM" id="SSF56436">
    <property type="entry name" value="C-type lectin-like"/>
    <property type="match status" value="1"/>
</dbReference>
<dbReference type="PROSITE" id="PS50007">
    <property type="entry name" value="PIPLC_X_DOMAIN"/>
    <property type="match status" value="1"/>
</dbReference>
<feature type="repeat" description="Hemopexin" evidence="3">
    <location>
        <begin position="581"/>
        <end position="624"/>
    </location>
</feature>
<dbReference type="EMBL" id="PZQS01000006">
    <property type="protein sequence ID" value="PVD29178.1"/>
    <property type="molecule type" value="Genomic_DNA"/>
</dbReference>
<dbReference type="Gene3D" id="2.110.10.10">
    <property type="entry name" value="Hemopexin-like domain"/>
    <property type="match status" value="3"/>
</dbReference>
<dbReference type="InterPro" id="IPR051057">
    <property type="entry name" value="PI-PLC_domain"/>
</dbReference>
<accession>A0A2T7P6X7</accession>
<dbReference type="SMART" id="SM00120">
    <property type="entry name" value="HX"/>
    <property type="match status" value="6"/>
</dbReference>
<dbReference type="SUPFAM" id="SSF49854">
    <property type="entry name" value="Spermadhesin, CUB domain"/>
    <property type="match status" value="2"/>
</dbReference>
<evidence type="ECO:0000256" key="1">
    <source>
        <dbReference type="ARBA" id="ARBA00023157"/>
    </source>
</evidence>
<name>A0A2T7P6X7_POMCA</name>
<dbReference type="Gene3D" id="2.60.120.290">
    <property type="entry name" value="Spermadhesin, CUB domain"/>
    <property type="match status" value="1"/>
</dbReference>